<dbReference type="AlphaFoldDB" id="A0A1F6FYI1"/>
<evidence type="ECO:0000256" key="10">
    <source>
        <dbReference type="RuleBase" id="RU004387"/>
    </source>
</evidence>
<dbReference type="PRINTS" id="PR00932">
    <property type="entry name" value="AMINO1PTASE"/>
</dbReference>
<dbReference type="InterPro" id="IPR023358">
    <property type="entry name" value="Peptidase_M18_dom2"/>
</dbReference>
<evidence type="ECO:0000256" key="6">
    <source>
        <dbReference type="ARBA" id="ARBA00022801"/>
    </source>
</evidence>
<evidence type="ECO:0000256" key="9">
    <source>
        <dbReference type="RuleBase" id="RU004386"/>
    </source>
</evidence>
<dbReference type="SUPFAM" id="SSF101821">
    <property type="entry name" value="Aminopeptidase/glucanase lid domain"/>
    <property type="match status" value="1"/>
</dbReference>
<dbReference type="STRING" id="1798564.A3H55_01450"/>
<dbReference type="EC" id="3.4.11.-" evidence="10"/>
<evidence type="ECO:0000313" key="11">
    <source>
        <dbReference type="EMBL" id="OGG90927.1"/>
    </source>
</evidence>
<evidence type="ECO:0000256" key="1">
    <source>
        <dbReference type="ARBA" id="ARBA00001947"/>
    </source>
</evidence>
<evidence type="ECO:0000256" key="3">
    <source>
        <dbReference type="ARBA" id="ARBA00022438"/>
    </source>
</evidence>
<reference evidence="11 12" key="1">
    <citation type="journal article" date="2016" name="Nat. Commun.">
        <title>Thousands of microbial genomes shed light on interconnected biogeochemical processes in an aquifer system.</title>
        <authorList>
            <person name="Anantharaman K."/>
            <person name="Brown C.T."/>
            <person name="Hug L.A."/>
            <person name="Sharon I."/>
            <person name="Castelle C.J."/>
            <person name="Probst A.J."/>
            <person name="Thomas B.C."/>
            <person name="Singh A."/>
            <person name="Wilkins M.J."/>
            <person name="Karaoz U."/>
            <person name="Brodie E.L."/>
            <person name="Williams K.H."/>
            <person name="Hubbard S.S."/>
            <person name="Banfield J.F."/>
        </authorList>
    </citation>
    <scope>NUCLEOTIDE SEQUENCE [LARGE SCALE GENOMIC DNA]</scope>
</reference>
<keyword evidence="6 9" id="KW-0378">Hydrolase</keyword>
<keyword evidence="5 9" id="KW-0479">Metal-binding</keyword>
<evidence type="ECO:0000256" key="5">
    <source>
        <dbReference type="ARBA" id="ARBA00022723"/>
    </source>
</evidence>
<dbReference type="PANTHER" id="PTHR28570:SF2">
    <property type="entry name" value="M18 FAMILY AMINOPEPTIDASE 1-RELATED"/>
    <property type="match status" value="1"/>
</dbReference>
<dbReference type="NCBIfam" id="NF002600">
    <property type="entry name" value="PRK02256.1"/>
    <property type="match status" value="1"/>
</dbReference>
<comment type="similarity">
    <text evidence="2 9">Belongs to the peptidase M18 family.</text>
</comment>
<sequence length="466" mass="52199">MKNKKKNKGKGLLLKSELFWDVASRKEQNEAEKLAEEYKGFLDKVRTEKQAIRQCLDMAKKHGFVEADLDKDLPKGKSKLVFLNRGKSAVFVKLEAGRLTKGASFLLAHVDSPRLDLKVRPLYEDGEIAYFKPHYYGGIKKYHWPTTPLGLHGTVILKDGKEIEINIGSEEKDPVFLISDLLPHLDYERLEKPLGKAIEAEELNVIVGSKPIKDKEAKNRVKMAVLEYLKKNYKIGEEELVTADLRFVPAFKARDVGFDRGLVASYGQDDRVCVFTTVKAFLAANNSVTNILYLADKEEIGSLGATGAQSLFLENVLDCLMATVGRKYSLYDFYRHSKAISADTTGAYDPDYKNAYDMNNLIKMGYGLAIEKHIGHRGKALTMEAEPAFLRALINLFNKKKVLWQTGHLGKVDQGGGGSIAVYLSNRNMEVVDAGVPLLNLHSPYELASKGDIYSAYKAYKVFLEN</sequence>
<keyword evidence="4 9" id="KW-0645">Protease</keyword>
<dbReference type="Gene3D" id="3.40.630.10">
    <property type="entry name" value="Zn peptidases"/>
    <property type="match status" value="1"/>
</dbReference>
<proteinExistence type="inferred from homology"/>
<dbReference type="GO" id="GO:0005737">
    <property type="term" value="C:cytoplasm"/>
    <property type="evidence" value="ECO:0007669"/>
    <property type="project" value="UniProtKB-ARBA"/>
</dbReference>
<dbReference type="PANTHER" id="PTHR28570">
    <property type="entry name" value="ASPARTYL AMINOPEPTIDASE"/>
    <property type="match status" value="1"/>
</dbReference>
<dbReference type="Proteomes" id="UP000177998">
    <property type="component" value="Unassembled WGS sequence"/>
</dbReference>
<gene>
    <name evidence="11" type="ORF">A3H55_01450</name>
</gene>
<keyword evidence="7 9" id="KW-0862">Zinc</keyword>
<dbReference type="Pfam" id="PF02127">
    <property type="entry name" value="Peptidase_M18"/>
    <property type="match status" value="1"/>
</dbReference>
<accession>A0A1F6FYI1</accession>
<organism evidence="11 12">
    <name type="scientific">Candidatus Kuenenbacteria bacterium RIFCSPLOWO2_02_FULL_42_16</name>
    <dbReference type="NCBI Taxonomy" id="1798564"/>
    <lineage>
        <taxon>Bacteria</taxon>
        <taxon>Candidatus Kueneniibacteriota</taxon>
    </lineage>
</organism>
<comment type="cofactor">
    <cofactor evidence="1 10">
        <name>Zn(2+)</name>
        <dbReference type="ChEBI" id="CHEBI:29105"/>
    </cofactor>
</comment>
<dbReference type="InterPro" id="IPR001948">
    <property type="entry name" value="Peptidase_M18"/>
</dbReference>
<dbReference type="SUPFAM" id="SSF53187">
    <property type="entry name" value="Zn-dependent exopeptidases"/>
    <property type="match status" value="1"/>
</dbReference>
<dbReference type="Gene3D" id="2.30.250.10">
    <property type="entry name" value="Aminopeptidase i, Domain 2"/>
    <property type="match status" value="1"/>
</dbReference>
<dbReference type="GO" id="GO:0004177">
    <property type="term" value="F:aminopeptidase activity"/>
    <property type="evidence" value="ECO:0007669"/>
    <property type="project" value="UniProtKB-KW"/>
</dbReference>
<keyword evidence="8 9" id="KW-0482">Metalloprotease</keyword>
<evidence type="ECO:0000256" key="8">
    <source>
        <dbReference type="ARBA" id="ARBA00023049"/>
    </source>
</evidence>
<keyword evidence="3 9" id="KW-0031">Aminopeptidase</keyword>
<comment type="caution">
    <text evidence="11">The sequence shown here is derived from an EMBL/GenBank/DDBJ whole genome shotgun (WGS) entry which is preliminary data.</text>
</comment>
<protein>
    <recommendedName>
        <fullName evidence="10">M18 family aminopeptidase</fullName>
        <ecNumber evidence="10">3.4.11.-</ecNumber>
    </recommendedName>
</protein>
<dbReference type="GO" id="GO:0008237">
    <property type="term" value="F:metallopeptidase activity"/>
    <property type="evidence" value="ECO:0007669"/>
    <property type="project" value="UniProtKB-KW"/>
</dbReference>
<dbReference type="GO" id="GO:0006508">
    <property type="term" value="P:proteolysis"/>
    <property type="evidence" value="ECO:0007669"/>
    <property type="project" value="UniProtKB-KW"/>
</dbReference>
<evidence type="ECO:0000256" key="7">
    <source>
        <dbReference type="ARBA" id="ARBA00022833"/>
    </source>
</evidence>
<name>A0A1F6FYI1_9BACT</name>
<dbReference type="EMBL" id="MFMZ01000030">
    <property type="protein sequence ID" value="OGG90927.1"/>
    <property type="molecule type" value="Genomic_DNA"/>
</dbReference>
<evidence type="ECO:0000256" key="4">
    <source>
        <dbReference type="ARBA" id="ARBA00022670"/>
    </source>
</evidence>
<evidence type="ECO:0000256" key="2">
    <source>
        <dbReference type="ARBA" id="ARBA00008290"/>
    </source>
</evidence>
<dbReference type="GO" id="GO:0008270">
    <property type="term" value="F:zinc ion binding"/>
    <property type="evidence" value="ECO:0007669"/>
    <property type="project" value="InterPro"/>
</dbReference>
<evidence type="ECO:0000313" key="12">
    <source>
        <dbReference type="Proteomes" id="UP000177998"/>
    </source>
</evidence>